<accession>A0A3Q0KVE3</accession>
<evidence type="ECO:0000256" key="1">
    <source>
        <dbReference type="SAM" id="MobiDB-lite"/>
    </source>
</evidence>
<evidence type="ECO:0000313" key="5">
    <source>
        <dbReference type="WBParaSite" id="Smp_203310.2"/>
    </source>
</evidence>
<feature type="domain" description="Cilia- and flagella-associated protein 69 ARM repeats" evidence="2">
    <location>
        <begin position="674"/>
        <end position="735"/>
    </location>
</feature>
<dbReference type="WBParaSite" id="Smp_203310.1">
    <property type="protein sequence ID" value="Smp_203310.1"/>
    <property type="gene ID" value="Smp_203310"/>
</dbReference>
<name>A0A3Q0KVE3_SCHMA</name>
<dbReference type="InParanoid" id="A0A3Q0KVE3"/>
<organism evidence="3 4">
    <name type="scientific">Schistosoma mansoni</name>
    <name type="common">Blood fluke</name>
    <dbReference type="NCBI Taxonomy" id="6183"/>
    <lineage>
        <taxon>Eukaryota</taxon>
        <taxon>Metazoa</taxon>
        <taxon>Spiralia</taxon>
        <taxon>Lophotrochozoa</taxon>
        <taxon>Platyhelminthes</taxon>
        <taxon>Trematoda</taxon>
        <taxon>Digenea</taxon>
        <taxon>Strigeidida</taxon>
        <taxon>Schistosomatoidea</taxon>
        <taxon>Schistosomatidae</taxon>
        <taxon>Schistosoma</taxon>
    </lineage>
</organism>
<feature type="domain" description="Cilia- and flagella-associated protein 69 ARM repeats" evidence="2">
    <location>
        <begin position="520"/>
        <end position="642"/>
    </location>
</feature>
<dbReference type="SUPFAM" id="SSF48371">
    <property type="entry name" value="ARM repeat"/>
    <property type="match status" value="2"/>
</dbReference>
<feature type="region of interest" description="Disordered" evidence="1">
    <location>
        <begin position="928"/>
        <end position="967"/>
    </location>
</feature>
<dbReference type="PANTHER" id="PTHR14716">
    <property type="entry name" value="CILIA- AND FLAGELLA-ASSOCIATED PROTEIN 69"/>
    <property type="match status" value="1"/>
</dbReference>
<dbReference type="GO" id="GO:0097225">
    <property type="term" value="C:sperm midpiece"/>
    <property type="evidence" value="ECO:0007669"/>
    <property type="project" value="TreeGrafter"/>
</dbReference>
<dbReference type="InterPro" id="IPR011989">
    <property type="entry name" value="ARM-like"/>
</dbReference>
<reference evidence="4" key="2">
    <citation type="submission" date="2018-12" db="UniProtKB">
        <authorList>
            <consortium name="WormBaseParasite"/>
        </authorList>
    </citation>
    <scope>IDENTIFICATION</scope>
    <source>
        <strain evidence="4 5">Puerto Rican</strain>
    </source>
</reference>
<dbReference type="Proteomes" id="UP000008854">
    <property type="component" value="Unassembled WGS sequence"/>
</dbReference>
<proteinExistence type="predicted"/>
<accession>A0A5K4F136</accession>
<dbReference type="WBParaSite" id="Smp_203310.2">
    <property type="protein sequence ID" value="Smp_203310.2"/>
    <property type="gene ID" value="Smp_203310"/>
</dbReference>
<dbReference type="PANTHER" id="PTHR14716:SF0">
    <property type="entry name" value="CILIA- AND FLAGELLA-ASSOCIATED PROTEIN 69"/>
    <property type="match status" value="1"/>
</dbReference>
<keyword evidence="3" id="KW-1185">Reference proteome</keyword>
<sequence>MISLSQRKDQLLSFVRPVFSFIGSDDTCRKDRNDFDICKVLKLLTDPHTDFMYERHKIALRNLRNANSLGVKISELVYYQNILKICAERAFYLPDIYHQILIELIQLCNKSFLKKFNSDERNYFTVAMEFINQFGYLLQLKDNEICTTICNALEQFYFNENQLNDIYEELKVQPTTKTFNQKVVCNSDIIESLLKCYCETDPCEDLCLTILKLMDKLTKHSEICSNKIISKSGAQFICNRLVSPFLSNEILSRSISILWNLIDNATNDTMKIEWMKQVGSEECLLKLRDIFFTLLAQSHSKLCCHLRNDILTIILLIVKHANTYGLLKEIRLIESGLIRRLVHLLTFDEFKCMNPLLKNLKLLPNDENFDMKRLILSILIEICHDPAAIYTMSTSGLIKGLFQWICPVIQTNSQQQQEQQPEQIKSDLNTSPIESSNLIDYTNVNNNSNDLKSPPLPLKHCSSYSSDVKKHTSNHDNYDHLNQTSTVEKISENPHQDVQSLDLDNYEENMNSNKTSESKQEIDLIRKWPQAYLEELHLYMLDSLAILAPYLINDCLNYGIPSRLFILLQWCISPEPFLGQGNSFHGVGGRNSKRAQLRYSLRLIRSLVETNDERIIMNFVSQGLIQFLIPLICPISSKVKSERSHDELFKFNNQILTEKHYAKENNCQTIYSEYQEYLKQTQEIMEEDIIGLEMQCDILLILSKLCGDTAERKQMIGVDGINSINKLLKQLTKRFAFIESIQYRLLIQSNEKLNKSMVTNQLIIIQREPLIQLAYSLIETIWCCIIGSNNCENYFLMNNGATYLLNLLEWYPLESINHLLGCLVDLTENPKCLPYLSCWSGIHPLNDNLYDNDDYDKDNRFALSNTSRNPMKQQLSHLELTTSLLIKSPDPVVSTRLHKIISNTTKHTTDNNSTNNSHSNQVHLNTANEKEVNSKETFNQDSINPCEIEEVNDDDDDDEEEEEEGESINIWLNGPSLAQLLCYIWRWEEKRLKNLKSQQKQFHVDNVKDLSDTSTMKQNTSLQMNIYALFLRLGFNNQENLTYKDQITLKKIESYLDLKIAETWTNIQTDLYNQQFRPITPDKELLSCISEWCKKQIDNVQYKQQEIFNSTQTYELSEEQKYYSSIRKIIRNQEYAMENYHDYLARTSNHQYLKQARLKQLSAINASRIGRLNDLNKTSDVNVDIQTSKAESNQIKGQLSKCSVHDKESSIYHKTDIDKLNVTAFCSQTINIDSTPKQLFQHPSKFEEELIKLVESNEQLQLNDSDNSDNEIKN</sequence>
<reference evidence="3" key="1">
    <citation type="journal article" date="2012" name="PLoS Negl. Trop. Dis.">
        <title>A systematically improved high quality genome and transcriptome of the human blood fluke Schistosoma mansoni.</title>
        <authorList>
            <person name="Protasio A.V."/>
            <person name="Tsai I.J."/>
            <person name="Babbage A."/>
            <person name="Nichol S."/>
            <person name="Hunt M."/>
            <person name="Aslett M.A."/>
            <person name="De Silva N."/>
            <person name="Velarde G.S."/>
            <person name="Anderson T.J."/>
            <person name="Clark R.C."/>
            <person name="Davidson C."/>
            <person name="Dillon G.P."/>
            <person name="Holroyd N.E."/>
            <person name="LoVerde P.T."/>
            <person name="Lloyd C."/>
            <person name="McQuillan J."/>
            <person name="Oliveira G."/>
            <person name="Otto T.D."/>
            <person name="Parker-Manuel S.J."/>
            <person name="Quail M.A."/>
            <person name="Wilson R.A."/>
            <person name="Zerlotini A."/>
            <person name="Dunne D.W."/>
            <person name="Berriman M."/>
        </authorList>
    </citation>
    <scope>NUCLEOTIDE SEQUENCE [LARGE SCALE GENOMIC DNA]</scope>
    <source>
        <strain evidence="3">Puerto Rican</strain>
    </source>
</reference>
<dbReference type="ExpressionAtlas" id="A0A3Q0KVE3">
    <property type="expression patterns" value="baseline"/>
</dbReference>
<dbReference type="GO" id="GO:1902093">
    <property type="term" value="P:positive regulation of flagellated sperm motility"/>
    <property type="evidence" value="ECO:0007669"/>
    <property type="project" value="TreeGrafter"/>
</dbReference>
<evidence type="ECO:0000313" key="4">
    <source>
        <dbReference type="WBParaSite" id="Smp_203310.1"/>
    </source>
</evidence>
<protein>
    <submittedName>
        <fullName evidence="4">Ataxin-10</fullName>
    </submittedName>
</protein>
<dbReference type="Gene3D" id="1.25.10.10">
    <property type="entry name" value="Leucine-rich Repeat Variant"/>
    <property type="match status" value="1"/>
</dbReference>
<dbReference type="STRING" id="6183.A0A3Q0KVE3"/>
<dbReference type="GO" id="GO:0097730">
    <property type="term" value="C:non-motile cilium"/>
    <property type="evidence" value="ECO:0007669"/>
    <property type="project" value="TreeGrafter"/>
</dbReference>
<feature type="compositionally biased region" description="Acidic residues" evidence="1">
    <location>
        <begin position="947"/>
        <end position="966"/>
    </location>
</feature>
<evidence type="ECO:0000259" key="2">
    <source>
        <dbReference type="Pfam" id="PF21049"/>
    </source>
</evidence>
<feature type="domain" description="Cilia- and flagella-associated protein 69 ARM repeats" evidence="2">
    <location>
        <begin position="36"/>
        <end position="421"/>
    </location>
</feature>
<dbReference type="AlphaFoldDB" id="A0A3Q0KVE3"/>
<dbReference type="InterPro" id="IPR048732">
    <property type="entry name" value="CFA69"/>
</dbReference>
<feature type="domain" description="Cilia- and flagella-associated protein 69 ARM repeats" evidence="2">
    <location>
        <begin position="1004"/>
        <end position="1067"/>
    </location>
</feature>
<dbReference type="InterPro" id="IPR048733">
    <property type="entry name" value="CFA69_ARM_dom"/>
</dbReference>
<feature type="domain" description="Cilia- and flagella-associated protein 69 ARM repeats" evidence="2">
    <location>
        <begin position="772"/>
        <end position="841"/>
    </location>
</feature>
<dbReference type="InterPro" id="IPR016024">
    <property type="entry name" value="ARM-type_fold"/>
</dbReference>
<dbReference type="Pfam" id="PF21049">
    <property type="entry name" value="CFA69_ARM_rpt"/>
    <property type="match status" value="5"/>
</dbReference>
<evidence type="ECO:0000313" key="3">
    <source>
        <dbReference type="Proteomes" id="UP000008854"/>
    </source>
</evidence>